<reference evidence="2 3" key="1">
    <citation type="submission" date="2020-11" db="EMBL/GenBank/DDBJ databases">
        <title>A novel isolate from a Black sea contaminated sediment with potential to produce alkanes: Plantactinospora alkalitolerans sp. nov.</title>
        <authorList>
            <person name="Carro L."/>
            <person name="Veyisoglu A."/>
            <person name="Guven K."/>
            <person name="Schumann P."/>
            <person name="Klenk H.-P."/>
            <person name="Sahin N."/>
        </authorList>
    </citation>
    <scope>NUCLEOTIDE SEQUENCE [LARGE SCALE GENOMIC DNA]</scope>
    <source>
        <strain evidence="2 3">S1510</strain>
    </source>
</reference>
<protein>
    <submittedName>
        <fullName evidence="2">Uncharacterized protein</fullName>
    </submittedName>
</protein>
<organism evidence="2 3">
    <name type="scientific">Plantactinospora alkalitolerans</name>
    <dbReference type="NCBI Taxonomy" id="2789879"/>
    <lineage>
        <taxon>Bacteria</taxon>
        <taxon>Bacillati</taxon>
        <taxon>Actinomycetota</taxon>
        <taxon>Actinomycetes</taxon>
        <taxon>Micromonosporales</taxon>
        <taxon>Micromonosporaceae</taxon>
        <taxon>Plantactinospora</taxon>
    </lineage>
</organism>
<evidence type="ECO:0000256" key="1">
    <source>
        <dbReference type="SAM" id="MobiDB-lite"/>
    </source>
</evidence>
<gene>
    <name evidence="2" type="ORF">I0C86_41550</name>
</gene>
<evidence type="ECO:0000313" key="2">
    <source>
        <dbReference type="EMBL" id="MBF9135339.1"/>
    </source>
</evidence>
<proteinExistence type="predicted"/>
<name>A0ABS0HB10_9ACTN</name>
<accession>A0ABS0HB10</accession>
<dbReference type="RefSeq" id="WP_196206792.1">
    <property type="nucleotide sequence ID" value="NZ_JADPUN010000422.1"/>
</dbReference>
<keyword evidence="3" id="KW-1185">Reference proteome</keyword>
<dbReference type="Proteomes" id="UP000638560">
    <property type="component" value="Unassembled WGS sequence"/>
</dbReference>
<sequence length="317" mass="35149">MSDLTCVLCPVLRPNADARYADRPPADDGCRYGFDRLLATLPDLHHRLAMPEPAGYDNRWYAVLDQQGRMTGDRRRRDPLAAFGGAGPVPGRRDSTPVSGSRDRSAPGNLDAVDLVAPARQAAVRDTLVPAVVLRPVTVTVRNTVVECAGPVVRETQEHRWQRQQLVDEAGQPVLVAAGDQVGYVSVATIVDSWVQNVRLRLWPSSPSPDPLVTHLVAWLRDRLEVIVDLFEPIADMARELRDVQGGLRRALGEGEPRPVIMWHVPCRKCDAVSQIVLHPDGYRECAGQYGCGLLYSEQEWKDHLASDQVRRLTGRP</sequence>
<evidence type="ECO:0000313" key="3">
    <source>
        <dbReference type="Proteomes" id="UP000638560"/>
    </source>
</evidence>
<dbReference type="EMBL" id="JADPUN010000422">
    <property type="protein sequence ID" value="MBF9135339.1"/>
    <property type="molecule type" value="Genomic_DNA"/>
</dbReference>
<feature type="compositionally biased region" description="Basic and acidic residues" evidence="1">
    <location>
        <begin position="91"/>
        <end position="105"/>
    </location>
</feature>
<feature type="region of interest" description="Disordered" evidence="1">
    <location>
        <begin position="70"/>
        <end position="109"/>
    </location>
</feature>
<comment type="caution">
    <text evidence="2">The sequence shown here is derived from an EMBL/GenBank/DDBJ whole genome shotgun (WGS) entry which is preliminary data.</text>
</comment>